<protein>
    <submittedName>
        <fullName evidence="9">BP28, C-terminal domain protein</fullName>
    </submittedName>
</protein>
<dbReference type="PANTHER" id="PTHR13457">
    <property type="entry name" value="BAP28"/>
    <property type="match status" value="1"/>
</dbReference>
<dbReference type="InterPro" id="IPR012954">
    <property type="entry name" value="BP28_C_dom"/>
</dbReference>
<evidence type="ECO:0000256" key="6">
    <source>
        <dbReference type="ARBA" id="ARBA00023274"/>
    </source>
</evidence>
<proteinExistence type="inferred from homology"/>
<keyword evidence="6" id="KW-0687">Ribonucleoprotein</keyword>
<dbReference type="Gene3D" id="1.25.10.10">
    <property type="entry name" value="Leucine-rich Repeat Variant"/>
    <property type="match status" value="2"/>
</dbReference>
<evidence type="ECO:0000313" key="9">
    <source>
        <dbReference type="EMBL" id="PSS33210.1"/>
    </source>
</evidence>
<evidence type="ECO:0000256" key="3">
    <source>
        <dbReference type="ARBA" id="ARBA00022517"/>
    </source>
</evidence>
<dbReference type="Pfam" id="PF08146">
    <property type="entry name" value="BP28CT"/>
    <property type="match status" value="1"/>
</dbReference>
<name>A0A2R6RT45_ACTCC</name>
<dbReference type="GO" id="GO:0032040">
    <property type="term" value="C:small-subunit processome"/>
    <property type="evidence" value="ECO:0007669"/>
    <property type="project" value="TreeGrafter"/>
</dbReference>
<dbReference type="InterPro" id="IPR056473">
    <property type="entry name" value="HEAT_Utp10/HEAT1"/>
</dbReference>
<dbReference type="GO" id="GO:0034455">
    <property type="term" value="C:t-UTP complex"/>
    <property type="evidence" value="ECO:0007669"/>
    <property type="project" value="TreeGrafter"/>
</dbReference>
<accession>A0A2R6RT45</accession>
<dbReference type="Pfam" id="PF12397">
    <property type="entry name" value="U3snoRNP10"/>
    <property type="match status" value="1"/>
</dbReference>
<evidence type="ECO:0000256" key="1">
    <source>
        <dbReference type="ARBA" id="ARBA00004604"/>
    </source>
</evidence>
<dbReference type="EMBL" id="NKQK01000003">
    <property type="protein sequence ID" value="PSS33210.1"/>
    <property type="molecule type" value="Genomic_DNA"/>
</dbReference>
<dbReference type="InterPro" id="IPR056384">
    <property type="entry name" value="ARM_At3g06530"/>
</dbReference>
<dbReference type="InterPro" id="IPR040191">
    <property type="entry name" value="UTP10"/>
</dbReference>
<dbReference type="OMA" id="NDVMWKQ"/>
<keyword evidence="4" id="KW-0698">rRNA processing</keyword>
<feature type="region of interest" description="Disordered" evidence="7">
    <location>
        <begin position="1577"/>
        <end position="1598"/>
    </location>
</feature>
<sequence>MATSIASQLQALKSLITTDSQPQKRPFTRPSILFGPKEAADLDLDTLLSLALSGLEVLINTNERFRKYKNDLFSQKSRELDRELMGIEENNQMNVVISSYLRLLSEYFQLPSALKTLEYLVRRYKIHVYNTEDLILCSLPYHDTHIFVRIVQILNTGNSKWKFLEGVKASGAPPPRKVIEQQCIRDVGVLEVLCNYASPKKKFHPSRPVISFCTAVVVEVLGSLTTIESGVVKRVLPFILSGLQADAKGSLDHRAGALMIVGLLANKVALAPKLVKSLIQSIAEVARGDAKEYTDLQWFRMSFMALINLVQLQSVEMFPQKAVDILKENRDLSGILAGLSKDFNIDKFLAVFLESLVEYSRSDDTCHRTLLSIIETVPVKHFVNRIVSKLLYACMRLSQRKNEPMSSESGTWAKQILVSINKSYPSEFLGAVQEFLEDAKVQSKNEGSMFEILCRILDGNLDLSLEVSDSKIWFTLEHPKAEVRRSALSGLNACGILKEKAVDSKILESIQDAILRRLHDDDLTVVQAALTLNILDDIINPSALLDALENVLHRCIGILTSSASDDPSLPGDIAVLCLERAISKFHDQEKFAKKLATMIFPLLLVIPKTQRLNLKALESAKEVKWPFYQNVITTSGTEKMVEHGRISSINMDTARSLAETFSMHPEEYMPWLVKCCNLSEQSKTFFFLVLLQSFMTPHIDVGEFNALYDVCYPVLKIEWNAYVEDVSVKESNTRMLDGDCKVFLDQLFEANFNTKFRQLNAEILICLFWRLLEGFISTMPADVSLDDNGNWVSTLQDLYIFFAASVPKNIFQKHLHFLLTKCKNSAVRFVSKFFTEEGVTVAVQVASLHSFAFLCSQLDEGIHFQLLAEFPSLLVPLSSHNQDVRMAAMNCIEGLCTLWPHVRPKNGQSTIWRHFLEELVSLIIQQKRLILSDRNVLPSFLTSLLSSSCHSLLVPQTIGQRFSQSIKNDILVFILGSALKLSTYAKLVVLSLLKGLGSGIMYAKDVVSLLSELLERRHQYLEKENSCRALSKTEVEILCLLLESCAVPTSSFDGHFEDQLLEALQVGGVSSGDPAIVQPCVTVLRNLSTSAYRSLKTVKQEQFFRVLVFLFRNANGNIQNATREAVLRIEFTGSTVVRMLHFVFEQEVCVIDSAHGKKKKKQMNQSSETTGKSTLSFLSSLLDILLLKKDLENRTSLIEPLFKLLRKMFMDDWVHDDVCHNEKYMQASSGISQTTSSIKCYIQQTSLLILEDICAALLTSLPLKDDTIIYFDIRLLVECARSAKDGTTRNQVFSLLSTIAKVAPDKVLDHIMDIFTVIGESAVTQWDSDSQRVFEVLISAIVPCWLSKNDSIDRLLQIFVNVLPEVAEHRRLSIIVHLLRTLGENGSLGSLLVLLFRSLVSRKRLYCPDGSLHSWDLLTSLTRTEWEFVFAMQICSQYSCMIWLPSLVKLLQQIEMGNWSAELFMELVVAMQFVSNKLDDPEIVFKLDSGEELDNIQRTLGALMEHVVSNLQLVDSRRKHLSFPTIIRKDLKECMRTVLKNITKGLMPSAYFRVMIKLLRHADNSVRRKALGLLSGTVKDTGTTKPKPERRGLASNSSSSWLNLDESAEESFKQMCLEIVKLIDDSVDDSKTSLKVAAVAALEVLVYKFPSNYSIFSMCLATVTKNIQSDNLAVSSCCLRTTGALINVLGPRALPELPHIMENVLRRSHVFSSFSAITTSGEDNTPIMSTDSKESLFASILLVLEAIIDKLGGFLNPYLGDILKLMVLHPKFALGSDSKSKLNANVVRNLITEKIPVRLLLPPLLSVYPEAVRSGDSSLSITFELLGNLVRTMDRPSVASHHAKIFDLCLVALDLRRQRDFSIRSIDVVEKKIINTMIFLTMKLTETMFKPLFIRCIEWAESNVDESENGGSTSIDRAVSFYGLVNKLAESHRSLFVPYFKYLLDGCLRHLTGAEDENIALPRKKKKAKIQDANSNKDDGQRTMTPHMWHLRALVLSSLHKCFLYDTGNLKFLDSSNFQVLLKPIVSQLVVEPPASLEEYSCIPSIKEVDDLLVDCVGQMAVTAGTDLLWKPLNHEVLMHTRSDKVRSRILGLKIVKYLVENLKEEYLVFLAETIPFLGELLEDVELPVKSIAQEILKEMESMSGESLRQYL</sequence>
<comment type="similarity">
    <text evidence="2">Belongs to the HEATR1/UTP10 family.</text>
</comment>
<keyword evidence="10" id="KW-1185">Reference proteome</keyword>
<dbReference type="GO" id="GO:0030686">
    <property type="term" value="C:90S preribosome"/>
    <property type="evidence" value="ECO:0007669"/>
    <property type="project" value="TreeGrafter"/>
</dbReference>
<dbReference type="Pfam" id="PF24477">
    <property type="entry name" value="ARM_At3g06530"/>
    <property type="match status" value="1"/>
</dbReference>
<comment type="caution">
    <text evidence="9">The sequence shown here is derived from an EMBL/GenBank/DDBJ whole genome shotgun (WGS) entry which is preliminary data.</text>
</comment>
<evidence type="ECO:0000256" key="5">
    <source>
        <dbReference type="ARBA" id="ARBA00023242"/>
    </source>
</evidence>
<keyword evidence="3" id="KW-0690">Ribosome biogenesis</keyword>
<evidence type="ECO:0000256" key="7">
    <source>
        <dbReference type="SAM" id="MobiDB-lite"/>
    </source>
</evidence>
<dbReference type="InParanoid" id="A0A2R6RT45"/>
<dbReference type="SMART" id="SM01036">
    <property type="entry name" value="BP28CT"/>
    <property type="match status" value="1"/>
</dbReference>
<dbReference type="FunCoup" id="A0A2R6RT45">
    <property type="interactions" value="4837"/>
</dbReference>
<feature type="domain" description="BP28 C-terminal" evidence="8">
    <location>
        <begin position="1835"/>
        <end position="2010"/>
    </location>
</feature>
<dbReference type="PANTHER" id="PTHR13457:SF1">
    <property type="entry name" value="HEAT REPEAT-CONTAINING PROTEIN 1"/>
    <property type="match status" value="1"/>
</dbReference>
<evidence type="ECO:0000259" key="8">
    <source>
        <dbReference type="SMART" id="SM01036"/>
    </source>
</evidence>
<dbReference type="InterPro" id="IPR011989">
    <property type="entry name" value="ARM-like"/>
</dbReference>
<evidence type="ECO:0000256" key="4">
    <source>
        <dbReference type="ARBA" id="ARBA00022552"/>
    </source>
</evidence>
<dbReference type="InterPro" id="IPR022125">
    <property type="entry name" value="U3snoRNP10_N"/>
</dbReference>
<dbReference type="GO" id="GO:0000462">
    <property type="term" value="P:maturation of SSU-rRNA from tricistronic rRNA transcript (SSU-rRNA, 5.8S rRNA, LSU-rRNA)"/>
    <property type="evidence" value="ECO:0007669"/>
    <property type="project" value="TreeGrafter"/>
</dbReference>
<evidence type="ECO:0000313" key="10">
    <source>
        <dbReference type="Proteomes" id="UP000241394"/>
    </source>
</evidence>
<reference evidence="10" key="2">
    <citation type="journal article" date="2018" name="BMC Genomics">
        <title>A manually annotated Actinidia chinensis var. chinensis (kiwifruit) genome highlights the challenges associated with draft genomes and gene prediction in plants.</title>
        <authorList>
            <person name="Pilkington S.M."/>
            <person name="Crowhurst R."/>
            <person name="Hilario E."/>
            <person name="Nardozza S."/>
            <person name="Fraser L."/>
            <person name="Peng Y."/>
            <person name="Gunaseelan K."/>
            <person name="Simpson R."/>
            <person name="Tahir J."/>
            <person name="Deroles S.C."/>
            <person name="Templeton K."/>
            <person name="Luo Z."/>
            <person name="Davy M."/>
            <person name="Cheng C."/>
            <person name="McNeilage M."/>
            <person name="Scaglione D."/>
            <person name="Liu Y."/>
            <person name="Zhang Q."/>
            <person name="Datson P."/>
            <person name="De Silva N."/>
            <person name="Gardiner S.E."/>
            <person name="Bassett H."/>
            <person name="Chagne D."/>
            <person name="McCallum J."/>
            <person name="Dzierzon H."/>
            <person name="Deng C."/>
            <person name="Wang Y.Y."/>
            <person name="Barron L."/>
            <person name="Manako K."/>
            <person name="Bowen J."/>
            <person name="Foster T.M."/>
            <person name="Erridge Z.A."/>
            <person name="Tiffin H."/>
            <person name="Waite C.N."/>
            <person name="Davies K.M."/>
            <person name="Grierson E.P."/>
            <person name="Laing W.A."/>
            <person name="Kirk R."/>
            <person name="Chen X."/>
            <person name="Wood M."/>
            <person name="Montefiori M."/>
            <person name="Brummell D.A."/>
            <person name="Schwinn K.E."/>
            <person name="Catanach A."/>
            <person name="Fullerton C."/>
            <person name="Li D."/>
            <person name="Meiyalaghan S."/>
            <person name="Nieuwenhuizen N."/>
            <person name="Read N."/>
            <person name="Prakash R."/>
            <person name="Hunter D."/>
            <person name="Zhang H."/>
            <person name="McKenzie M."/>
            <person name="Knabel M."/>
            <person name="Harris A."/>
            <person name="Allan A.C."/>
            <person name="Gleave A."/>
            <person name="Chen A."/>
            <person name="Janssen B.J."/>
            <person name="Plunkett B."/>
            <person name="Ampomah-Dwamena C."/>
            <person name="Voogd C."/>
            <person name="Leif D."/>
            <person name="Lafferty D."/>
            <person name="Souleyre E.J.F."/>
            <person name="Varkonyi-Gasic E."/>
            <person name="Gambi F."/>
            <person name="Hanley J."/>
            <person name="Yao J.L."/>
            <person name="Cheung J."/>
            <person name="David K.M."/>
            <person name="Warren B."/>
            <person name="Marsh K."/>
            <person name="Snowden K.C."/>
            <person name="Lin-Wang K."/>
            <person name="Brian L."/>
            <person name="Martinez-Sanchez M."/>
            <person name="Wang M."/>
            <person name="Ileperuma N."/>
            <person name="Macnee N."/>
            <person name="Campin R."/>
            <person name="McAtee P."/>
            <person name="Drummond R.S.M."/>
            <person name="Espley R.V."/>
            <person name="Ireland H.S."/>
            <person name="Wu R."/>
            <person name="Atkinson R.G."/>
            <person name="Karunairetnam S."/>
            <person name="Bulley S."/>
            <person name="Chunkath S."/>
            <person name="Hanley Z."/>
            <person name="Storey R."/>
            <person name="Thrimawithana A.H."/>
            <person name="Thomson S."/>
            <person name="David C."/>
            <person name="Testolin R."/>
            <person name="Huang H."/>
            <person name="Hellens R.P."/>
            <person name="Schaffer R.J."/>
        </authorList>
    </citation>
    <scope>NUCLEOTIDE SEQUENCE [LARGE SCALE GENOMIC DNA]</scope>
    <source>
        <strain evidence="10">cv. Red5</strain>
    </source>
</reference>
<dbReference type="Pfam" id="PF23243">
    <property type="entry name" value="HEAT_HEATR1"/>
    <property type="match status" value="1"/>
</dbReference>
<organism evidence="9 10">
    <name type="scientific">Actinidia chinensis var. chinensis</name>
    <name type="common">Chinese soft-hair kiwi</name>
    <dbReference type="NCBI Taxonomy" id="1590841"/>
    <lineage>
        <taxon>Eukaryota</taxon>
        <taxon>Viridiplantae</taxon>
        <taxon>Streptophyta</taxon>
        <taxon>Embryophyta</taxon>
        <taxon>Tracheophyta</taxon>
        <taxon>Spermatophyta</taxon>
        <taxon>Magnoliopsida</taxon>
        <taxon>eudicotyledons</taxon>
        <taxon>Gunneridae</taxon>
        <taxon>Pentapetalae</taxon>
        <taxon>asterids</taxon>
        <taxon>Ericales</taxon>
        <taxon>Actinidiaceae</taxon>
        <taxon>Actinidia</taxon>
    </lineage>
</organism>
<gene>
    <name evidence="9" type="ORF">CEY00_Acc03596</name>
</gene>
<dbReference type="OrthoDB" id="31183at2759"/>
<dbReference type="Gramene" id="PSS33210">
    <property type="protein sequence ID" value="PSS33210"/>
    <property type="gene ID" value="CEY00_Acc03596"/>
</dbReference>
<keyword evidence="5" id="KW-0539">Nucleus</keyword>
<dbReference type="GO" id="GO:0030515">
    <property type="term" value="F:snoRNA binding"/>
    <property type="evidence" value="ECO:0007669"/>
    <property type="project" value="TreeGrafter"/>
</dbReference>
<reference evidence="9 10" key="1">
    <citation type="submission" date="2017-07" db="EMBL/GenBank/DDBJ databases">
        <title>An improved, manually edited Actinidia chinensis var. chinensis (kiwifruit) genome highlights the challenges associated with draft genomes and gene prediction in plants.</title>
        <authorList>
            <person name="Pilkington S."/>
            <person name="Crowhurst R."/>
            <person name="Hilario E."/>
            <person name="Nardozza S."/>
            <person name="Fraser L."/>
            <person name="Peng Y."/>
            <person name="Gunaseelan K."/>
            <person name="Simpson R."/>
            <person name="Tahir J."/>
            <person name="Deroles S."/>
            <person name="Templeton K."/>
            <person name="Luo Z."/>
            <person name="Davy M."/>
            <person name="Cheng C."/>
            <person name="Mcneilage M."/>
            <person name="Scaglione D."/>
            <person name="Liu Y."/>
            <person name="Zhang Q."/>
            <person name="Datson P."/>
            <person name="De Silva N."/>
            <person name="Gardiner S."/>
            <person name="Bassett H."/>
            <person name="Chagne D."/>
            <person name="Mccallum J."/>
            <person name="Dzierzon H."/>
            <person name="Deng C."/>
            <person name="Wang Y.-Y."/>
            <person name="Barron N."/>
            <person name="Manako K."/>
            <person name="Bowen J."/>
            <person name="Foster T."/>
            <person name="Erridge Z."/>
            <person name="Tiffin H."/>
            <person name="Waite C."/>
            <person name="Davies K."/>
            <person name="Grierson E."/>
            <person name="Laing W."/>
            <person name="Kirk R."/>
            <person name="Chen X."/>
            <person name="Wood M."/>
            <person name="Montefiori M."/>
            <person name="Brummell D."/>
            <person name="Schwinn K."/>
            <person name="Catanach A."/>
            <person name="Fullerton C."/>
            <person name="Li D."/>
            <person name="Meiyalaghan S."/>
            <person name="Nieuwenhuizen N."/>
            <person name="Read N."/>
            <person name="Prakash R."/>
            <person name="Hunter D."/>
            <person name="Zhang H."/>
            <person name="Mckenzie M."/>
            <person name="Knabel M."/>
            <person name="Harris A."/>
            <person name="Allan A."/>
            <person name="Chen A."/>
            <person name="Janssen B."/>
            <person name="Plunkett B."/>
            <person name="Dwamena C."/>
            <person name="Voogd C."/>
            <person name="Leif D."/>
            <person name="Lafferty D."/>
            <person name="Souleyre E."/>
            <person name="Varkonyi-Gasic E."/>
            <person name="Gambi F."/>
            <person name="Hanley J."/>
            <person name="Yao J.-L."/>
            <person name="Cheung J."/>
            <person name="David K."/>
            <person name="Warren B."/>
            <person name="Marsh K."/>
            <person name="Snowden K."/>
            <person name="Lin-Wang K."/>
            <person name="Brian L."/>
            <person name="Martinez-Sanchez M."/>
            <person name="Wang M."/>
            <person name="Ileperuma N."/>
            <person name="Macnee N."/>
            <person name="Campin R."/>
            <person name="Mcatee P."/>
            <person name="Drummond R."/>
            <person name="Espley R."/>
            <person name="Ireland H."/>
            <person name="Wu R."/>
            <person name="Atkinson R."/>
            <person name="Karunairetnam S."/>
            <person name="Bulley S."/>
            <person name="Chunkath S."/>
            <person name="Hanley Z."/>
            <person name="Storey R."/>
            <person name="Thrimawithana A."/>
            <person name="Thomson S."/>
            <person name="David C."/>
            <person name="Testolin R."/>
        </authorList>
    </citation>
    <scope>NUCLEOTIDE SEQUENCE [LARGE SCALE GENOMIC DNA]</scope>
    <source>
        <strain evidence="10">cv. Red5</strain>
        <tissue evidence="9">Young leaf</tissue>
    </source>
</reference>
<dbReference type="SUPFAM" id="SSF48371">
    <property type="entry name" value="ARM repeat"/>
    <property type="match status" value="2"/>
</dbReference>
<dbReference type="STRING" id="1590841.A0A2R6RT45"/>
<evidence type="ECO:0000256" key="2">
    <source>
        <dbReference type="ARBA" id="ARBA00010559"/>
    </source>
</evidence>
<dbReference type="Proteomes" id="UP000241394">
    <property type="component" value="Chromosome LG3"/>
</dbReference>
<dbReference type="InterPro" id="IPR016024">
    <property type="entry name" value="ARM-type_fold"/>
</dbReference>
<dbReference type="GO" id="GO:0045943">
    <property type="term" value="P:positive regulation of transcription by RNA polymerase I"/>
    <property type="evidence" value="ECO:0007669"/>
    <property type="project" value="TreeGrafter"/>
</dbReference>
<comment type="subcellular location">
    <subcellularLocation>
        <location evidence="1">Nucleus</location>
        <location evidence="1">Nucleolus</location>
    </subcellularLocation>
</comment>